<name>A0ABR2C4W4_9ROSI</name>
<gene>
    <name evidence="7" type="ORF">V6N12_009135</name>
</gene>
<keyword evidence="8" id="KW-1185">Reference proteome</keyword>
<dbReference type="PANTHER" id="PTHR11759">
    <property type="entry name" value="40S RIBOSOMAL PROTEIN S14/30S RIBOSOMAL PROTEIN S11"/>
    <property type="match status" value="1"/>
</dbReference>
<evidence type="ECO:0000313" key="8">
    <source>
        <dbReference type="Proteomes" id="UP001472677"/>
    </source>
</evidence>
<evidence type="ECO:0000256" key="5">
    <source>
        <dbReference type="SAM" id="MobiDB-lite"/>
    </source>
</evidence>
<evidence type="ECO:0000256" key="3">
    <source>
        <dbReference type="ARBA" id="ARBA00023274"/>
    </source>
</evidence>
<keyword evidence="6" id="KW-0472">Membrane</keyword>
<dbReference type="PROSITE" id="PS00054">
    <property type="entry name" value="RIBOSOMAL_S11"/>
    <property type="match status" value="1"/>
</dbReference>
<evidence type="ECO:0000256" key="6">
    <source>
        <dbReference type="SAM" id="Phobius"/>
    </source>
</evidence>
<organism evidence="7 8">
    <name type="scientific">Hibiscus sabdariffa</name>
    <name type="common">roselle</name>
    <dbReference type="NCBI Taxonomy" id="183260"/>
    <lineage>
        <taxon>Eukaryota</taxon>
        <taxon>Viridiplantae</taxon>
        <taxon>Streptophyta</taxon>
        <taxon>Embryophyta</taxon>
        <taxon>Tracheophyta</taxon>
        <taxon>Spermatophyta</taxon>
        <taxon>Magnoliopsida</taxon>
        <taxon>eudicotyledons</taxon>
        <taxon>Gunneridae</taxon>
        <taxon>Pentapetalae</taxon>
        <taxon>rosids</taxon>
        <taxon>malvids</taxon>
        <taxon>Malvales</taxon>
        <taxon>Malvaceae</taxon>
        <taxon>Malvoideae</taxon>
        <taxon>Hibiscus</taxon>
    </lineage>
</organism>
<dbReference type="InterPro" id="IPR036967">
    <property type="entry name" value="Ribosomal_uS11_sf"/>
</dbReference>
<keyword evidence="6" id="KW-1133">Transmembrane helix</keyword>
<comment type="caution">
    <text evidence="7">The sequence shown here is derived from an EMBL/GenBank/DDBJ whole genome shotgun (WGS) entry which is preliminary data.</text>
</comment>
<proteinExistence type="inferred from homology"/>
<dbReference type="SUPFAM" id="SSF53137">
    <property type="entry name" value="Translational machinery components"/>
    <property type="match status" value="1"/>
</dbReference>
<feature type="region of interest" description="Disordered" evidence="5">
    <location>
        <begin position="219"/>
        <end position="241"/>
    </location>
</feature>
<dbReference type="InterPro" id="IPR001971">
    <property type="entry name" value="Ribosomal_uS11"/>
</dbReference>
<evidence type="ECO:0008006" key="9">
    <source>
        <dbReference type="Google" id="ProtNLM"/>
    </source>
</evidence>
<dbReference type="Pfam" id="PF00411">
    <property type="entry name" value="Ribosomal_S11"/>
    <property type="match status" value="1"/>
</dbReference>
<dbReference type="HAMAP" id="MF_01310">
    <property type="entry name" value="Ribosomal_uS11"/>
    <property type="match status" value="1"/>
</dbReference>
<dbReference type="NCBIfam" id="NF007176">
    <property type="entry name" value="PRK09607.1"/>
    <property type="match status" value="1"/>
</dbReference>
<dbReference type="EMBL" id="JBBPBM010000067">
    <property type="protein sequence ID" value="KAK8514429.1"/>
    <property type="molecule type" value="Genomic_DNA"/>
</dbReference>
<dbReference type="Proteomes" id="UP001472677">
    <property type="component" value="Unassembled WGS sequence"/>
</dbReference>
<evidence type="ECO:0000256" key="4">
    <source>
        <dbReference type="RuleBase" id="RU003629"/>
    </source>
</evidence>
<reference evidence="7 8" key="1">
    <citation type="journal article" date="2024" name="G3 (Bethesda)">
        <title>Genome assembly of Hibiscus sabdariffa L. provides insights into metabolisms of medicinal natural products.</title>
        <authorList>
            <person name="Kim T."/>
        </authorList>
    </citation>
    <scope>NUCLEOTIDE SEQUENCE [LARGE SCALE GENOMIC DNA]</scope>
    <source>
        <strain evidence="7">TK-2024</strain>
        <tissue evidence="7">Old leaves</tissue>
    </source>
</reference>
<keyword evidence="2 4" id="KW-0689">Ribosomal protein</keyword>
<accession>A0ABR2C4W4</accession>
<dbReference type="InterPro" id="IPR018102">
    <property type="entry name" value="Ribosomal_uS11_CS"/>
</dbReference>
<keyword evidence="3 4" id="KW-0687">Ribonucleoprotein</keyword>
<evidence type="ECO:0000256" key="2">
    <source>
        <dbReference type="ARBA" id="ARBA00022980"/>
    </source>
</evidence>
<feature type="transmembrane region" description="Helical" evidence="6">
    <location>
        <begin position="282"/>
        <end position="299"/>
    </location>
</feature>
<keyword evidence="6" id="KW-0812">Transmembrane</keyword>
<comment type="similarity">
    <text evidence="1 4">Belongs to the universal ribosomal protein uS11 family.</text>
</comment>
<protein>
    <recommendedName>
        <fullName evidence="9">40S ribosomal protein S14</fullName>
    </recommendedName>
</protein>
<dbReference type="Gene3D" id="3.30.420.80">
    <property type="entry name" value="Ribosomal protein S11"/>
    <property type="match status" value="1"/>
</dbReference>
<sequence length="301" mass="32619">MSRRKVREPKEETTTLGPAVREGEHVFGVAHIFASFNDTFIHVTDLSGRETMVRITGGMKVKADRDESSPYAAMLAVQDVSQRCKELGITALHIKLRATGGNKTKTPGPGAQSALRALARSGMKIGRIEDVTPIPTDSTRRKGGRRGRRLGRLMKKTSSNFTYLRLFFFPLLSLLLAVPQNSIIVSASGHENNIGIEPKVSRRLPLSVNLVDNREIKAVQRGGGHGGGKGEHGGTSDAGAGKTKLFNKRGGALIPVYAAGANRHRQQTQSHRRSSSATRNCIGSGYLVLILLASFFFVYST</sequence>
<evidence type="ECO:0000256" key="1">
    <source>
        <dbReference type="ARBA" id="ARBA00006194"/>
    </source>
</evidence>
<evidence type="ECO:0000313" key="7">
    <source>
        <dbReference type="EMBL" id="KAK8514429.1"/>
    </source>
</evidence>